<accession>A0A7W8EA34</accession>
<name>A0A7W8EA34_9BACT</name>
<dbReference type="RefSeq" id="WP_184256239.1">
    <property type="nucleotide sequence ID" value="NZ_JACHIO010000010.1"/>
</dbReference>
<gene>
    <name evidence="1" type="ORF">HDF15_002736</name>
</gene>
<comment type="caution">
    <text evidence="1">The sequence shown here is derived from an EMBL/GenBank/DDBJ whole genome shotgun (WGS) entry which is preliminary data.</text>
</comment>
<organism evidence="1 2">
    <name type="scientific">Granulicella mallensis</name>
    <dbReference type="NCBI Taxonomy" id="940614"/>
    <lineage>
        <taxon>Bacteria</taxon>
        <taxon>Pseudomonadati</taxon>
        <taxon>Acidobacteriota</taxon>
        <taxon>Terriglobia</taxon>
        <taxon>Terriglobales</taxon>
        <taxon>Acidobacteriaceae</taxon>
        <taxon>Granulicella</taxon>
    </lineage>
</organism>
<dbReference type="EMBL" id="JACHIO010000010">
    <property type="protein sequence ID" value="MBB5064382.1"/>
    <property type="molecule type" value="Genomic_DNA"/>
</dbReference>
<sequence>MYCHRVYLSDMQVVVEIPDEFAGVLAPVGEDAARLLLEDHTAQAYRDGKLTMEQVKQILNLPTRMHVDPFLLKYGIFDYTSRDLDEDLANLRRLTP</sequence>
<dbReference type="InterPro" id="IPR005368">
    <property type="entry name" value="UPF0175"/>
</dbReference>
<evidence type="ECO:0000313" key="2">
    <source>
        <dbReference type="Proteomes" id="UP000584867"/>
    </source>
</evidence>
<protein>
    <submittedName>
        <fullName evidence="1">Uncharacterized protein</fullName>
    </submittedName>
</protein>
<evidence type="ECO:0000313" key="1">
    <source>
        <dbReference type="EMBL" id="MBB5064382.1"/>
    </source>
</evidence>
<dbReference type="Pfam" id="PF03683">
    <property type="entry name" value="UPF0175"/>
    <property type="match status" value="1"/>
</dbReference>
<reference evidence="1 2" key="1">
    <citation type="submission" date="2020-08" db="EMBL/GenBank/DDBJ databases">
        <title>Genomic Encyclopedia of Type Strains, Phase IV (KMG-V): Genome sequencing to study the core and pangenomes of soil and plant-associated prokaryotes.</title>
        <authorList>
            <person name="Whitman W."/>
        </authorList>
    </citation>
    <scope>NUCLEOTIDE SEQUENCE [LARGE SCALE GENOMIC DNA]</scope>
    <source>
        <strain evidence="1 2">X5P3</strain>
    </source>
</reference>
<proteinExistence type="predicted"/>
<dbReference type="AlphaFoldDB" id="A0A7W8EA34"/>
<dbReference type="Proteomes" id="UP000584867">
    <property type="component" value="Unassembled WGS sequence"/>
</dbReference>